<keyword evidence="4" id="KW-1185">Reference proteome</keyword>
<evidence type="ECO:0000313" key="4">
    <source>
        <dbReference type="Proteomes" id="UP001152797"/>
    </source>
</evidence>
<sequence length="448" mass="49743">MATMLWMLFSAALTPTSGVTAGTGVFEPWLQELWKQPTAQALDLRVAKGLGAKGYGKVRISVVAPQLMELSDFNFTYKQQFRYRWTQNFLHSALVDVKPGKNTFTIAGQSVQVDLPAENQGIRAVFWSDPCFSSKWISCAYAEKFQTFPRSVAMLNAVYKDPSMDMFAILGDNFYDQTGELAKTIFDQLSPDVKRRFLLVVNGNHDNWVCGGPGCGDVSDNFGIGQMQYYTADPIASRSGNGDFLDFSIDPDQRKAWKTFQNKGSNFLVYHKLGNIGFLGFSGAADFQDMKPYFEEACDYFVQTQPATVFPLGHWNGGGMGCQPGMSVPALRNELLSLTQCRALGNRLKYMDGHEHCNYVQANTTEPVGFMIGAHGMDDSCKAQYGFLYLDSSNGRVKLYYFEVASESADQYDQLIACVAKGGLSSCTKMAQLWLDVPVTSETETYVV</sequence>
<feature type="signal peptide" evidence="1">
    <location>
        <begin position="1"/>
        <end position="18"/>
    </location>
</feature>
<protein>
    <recommendedName>
        <fullName evidence="5">Calcineurin-like phosphoesterase domain-containing protein</fullName>
    </recommendedName>
</protein>
<reference evidence="2" key="1">
    <citation type="submission" date="2022-10" db="EMBL/GenBank/DDBJ databases">
        <authorList>
            <person name="Chen Y."/>
            <person name="Dougan E. K."/>
            <person name="Chan C."/>
            <person name="Rhodes N."/>
            <person name="Thang M."/>
        </authorList>
    </citation>
    <scope>NUCLEOTIDE SEQUENCE</scope>
</reference>
<evidence type="ECO:0000256" key="1">
    <source>
        <dbReference type="SAM" id="SignalP"/>
    </source>
</evidence>
<dbReference type="Proteomes" id="UP001152797">
    <property type="component" value="Unassembled WGS sequence"/>
</dbReference>
<proteinExistence type="predicted"/>
<name>A0A9P1DAF9_9DINO</name>
<accession>A0A9P1DAF9</accession>
<evidence type="ECO:0000313" key="3">
    <source>
        <dbReference type="EMBL" id="CAL1159496.1"/>
    </source>
</evidence>
<dbReference type="EMBL" id="CAMXCT020003768">
    <property type="protein sequence ID" value="CAL1159496.1"/>
    <property type="molecule type" value="Genomic_DNA"/>
</dbReference>
<dbReference type="SUPFAM" id="SSF56300">
    <property type="entry name" value="Metallo-dependent phosphatases"/>
    <property type="match status" value="1"/>
</dbReference>
<gene>
    <name evidence="2" type="ORF">C1SCF055_LOCUS31787</name>
</gene>
<evidence type="ECO:0000313" key="2">
    <source>
        <dbReference type="EMBL" id="CAI4006121.1"/>
    </source>
</evidence>
<dbReference type="InterPro" id="IPR029052">
    <property type="entry name" value="Metallo-depent_PP-like"/>
</dbReference>
<comment type="caution">
    <text evidence="2">The sequence shown here is derived from an EMBL/GenBank/DDBJ whole genome shotgun (WGS) entry which is preliminary data.</text>
</comment>
<feature type="chain" id="PRO_5043271298" description="Calcineurin-like phosphoesterase domain-containing protein" evidence="1">
    <location>
        <begin position="19"/>
        <end position="448"/>
    </location>
</feature>
<evidence type="ECO:0008006" key="5">
    <source>
        <dbReference type="Google" id="ProtNLM"/>
    </source>
</evidence>
<reference evidence="3" key="2">
    <citation type="submission" date="2024-04" db="EMBL/GenBank/DDBJ databases">
        <authorList>
            <person name="Chen Y."/>
            <person name="Shah S."/>
            <person name="Dougan E. K."/>
            <person name="Thang M."/>
            <person name="Chan C."/>
        </authorList>
    </citation>
    <scope>NUCLEOTIDE SEQUENCE [LARGE SCALE GENOMIC DNA]</scope>
</reference>
<keyword evidence="1" id="KW-0732">Signal</keyword>
<dbReference type="OrthoDB" id="437690at2759"/>
<organism evidence="2">
    <name type="scientific">Cladocopium goreaui</name>
    <dbReference type="NCBI Taxonomy" id="2562237"/>
    <lineage>
        <taxon>Eukaryota</taxon>
        <taxon>Sar</taxon>
        <taxon>Alveolata</taxon>
        <taxon>Dinophyceae</taxon>
        <taxon>Suessiales</taxon>
        <taxon>Symbiodiniaceae</taxon>
        <taxon>Cladocopium</taxon>
    </lineage>
</organism>
<dbReference type="EMBL" id="CAMXCT030003768">
    <property type="protein sequence ID" value="CAL4793433.1"/>
    <property type="molecule type" value="Genomic_DNA"/>
</dbReference>
<dbReference type="EMBL" id="CAMXCT010003768">
    <property type="protein sequence ID" value="CAI4006121.1"/>
    <property type="molecule type" value="Genomic_DNA"/>
</dbReference>
<dbReference type="AlphaFoldDB" id="A0A9P1DAF9"/>